<dbReference type="Proteomes" id="UP000758168">
    <property type="component" value="Unassembled WGS sequence"/>
</dbReference>
<comment type="caution">
    <text evidence="1">The sequence shown here is derived from an EMBL/GenBank/DDBJ whole genome shotgun (WGS) entry which is preliminary data.</text>
</comment>
<dbReference type="RefSeq" id="WP_210054598.1">
    <property type="nucleotide sequence ID" value="NZ_BAAAMH010000025.1"/>
</dbReference>
<protein>
    <submittedName>
        <fullName evidence="1">Uncharacterized protein</fullName>
    </submittedName>
</protein>
<accession>A0ABS4Z6V4</accession>
<gene>
    <name evidence="1" type="ORF">JOF54_001621</name>
</gene>
<sequence>MRTSRTARKLVAGVTAAVVSVLLVGGTVASVSSDDAGRGIKGSFSTLDGRGI</sequence>
<keyword evidence="2" id="KW-1185">Reference proteome</keyword>
<evidence type="ECO:0000313" key="1">
    <source>
        <dbReference type="EMBL" id="MBP2416699.1"/>
    </source>
</evidence>
<evidence type="ECO:0000313" key="2">
    <source>
        <dbReference type="Proteomes" id="UP000758168"/>
    </source>
</evidence>
<reference evidence="1 2" key="1">
    <citation type="submission" date="2021-03" db="EMBL/GenBank/DDBJ databases">
        <title>Sequencing the genomes of 1000 actinobacteria strains.</title>
        <authorList>
            <person name="Klenk H.-P."/>
        </authorList>
    </citation>
    <scope>NUCLEOTIDE SEQUENCE [LARGE SCALE GENOMIC DNA]</scope>
    <source>
        <strain evidence="1 2">DSM 12936</strain>
    </source>
</reference>
<name>A0ABS4Z6V4_9ACTN</name>
<proteinExistence type="predicted"/>
<dbReference type="EMBL" id="JAGIOB010000001">
    <property type="protein sequence ID" value="MBP2416699.1"/>
    <property type="molecule type" value="Genomic_DNA"/>
</dbReference>
<organism evidence="1 2">
    <name type="scientific">Microlunatus capsulatus</name>
    <dbReference type="NCBI Taxonomy" id="99117"/>
    <lineage>
        <taxon>Bacteria</taxon>
        <taxon>Bacillati</taxon>
        <taxon>Actinomycetota</taxon>
        <taxon>Actinomycetes</taxon>
        <taxon>Propionibacteriales</taxon>
        <taxon>Propionibacteriaceae</taxon>
        <taxon>Microlunatus</taxon>
    </lineage>
</organism>